<sequence length="135" mass="15822">MILEMTMMIKKLKNMDGFDIFIVGILSLFGIFALLLVITLPIYTVASYQHKELHQGTITDKYNKRQDKEDKFYIVLDNKQVIENSDLLFKKKFDSADIQARLKVGDKVEVKTIGYRIHFLNLYPVLYEVKKVDKQ</sequence>
<dbReference type="EMBL" id="MG029513">
    <property type="protein sequence ID" value="AUM57982.1"/>
    <property type="molecule type" value="Genomic_DNA"/>
</dbReference>
<proteinExistence type="predicted"/>
<evidence type="ECO:0000256" key="1">
    <source>
        <dbReference type="SAM" id="Phobius"/>
    </source>
</evidence>
<dbReference type="Proteomes" id="UP000241877">
    <property type="component" value="Segment"/>
</dbReference>
<protein>
    <recommendedName>
        <fullName evidence="4">Phage protein</fullName>
    </recommendedName>
</protein>
<reference evidence="3" key="1">
    <citation type="submission" date="2017-10" db="EMBL/GenBank/DDBJ databases">
        <title>Characterization of PVL bacteriophage from community-associated Staphylococcus aureus in Western Australia.</title>
        <authorList>
            <person name="O'Brien F.G."/>
            <person name="Baines S.L."/>
            <person name="Howden B.P."/>
            <person name="Coombs G.W."/>
        </authorList>
    </citation>
    <scope>NUCLEOTIDE SEQUENCE [LARGE SCALE GENOMIC DNA]</scope>
</reference>
<evidence type="ECO:0000313" key="2">
    <source>
        <dbReference type="EMBL" id="AUM57982.1"/>
    </source>
</evidence>
<name>A0A2I6PE50_9CAUD</name>
<keyword evidence="1" id="KW-1133">Transmembrane helix</keyword>
<evidence type="ECO:0000313" key="3">
    <source>
        <dbReference type="Proteomes" id="UP000241877"/>
    </source>
</evidence>
<feature type="transmembrane region" description="Helical" evidence="1">
    <location>
        <begin position="20"/>
        <end position="43"/>
    </location>
</feature>
<evidence type="ECO:0008006" key="4">
    <source>
        <dbReference type="Google" id="ProtNLM"/>
    </source>
</evidence>
<accession>A0A2I6PE50</accession>
<organism evidence="2 3">
    <name type="scientific">Staphylococcus phage phiSa2wa_st72</name>
    <dbReference type="NCBI Taxonomy" id="2060953"/>
    <lineage>
        <taxon>Viruses</taxon>
        <taxon>Duplodnaviria</taxon>
        <taxon>Heunggongvirae</taxon>
        <taxon>Uroviricota</taxon>
        <taxon>Caudoviricetes</taxon>
        <taxon>Triavirus</taxon>
        <taxon>Triavirus P240</taxon>
    </lineage>
</organism>
<keyword evidence="1" id="KW-0812">Transmembrane</keyword>
<keyword evidence="1" id="KW-0472">Membrane</keyword>